<dbReference type="InterPro" id="IPR050708">
    <property type="entry name" value="T6SS_VgrG/RHS"/>
</dbReference>
<dbReference type="AlphaFoldDB" id="A0A2M9Z7H5"/>
<organism evidence="2 3">
    <name type="scientific">Leptospira wolffii</name>
    <dbReference type="NCBI Taxonomy" id="409998"/>
    <lineage>
        <taxon>Bacteria</taxon>
        <taxon>Pseudomonadati</taxon>
        <taxon>Spirochaetota</taxon>
        <taxon>Spirochaetia</taxon>
        <taxon>Leptospirales</taxon>
        <taxon>Leptospiraceae</taxon>
        <taxon>Leptospira</taxon>
    </lineage>
</organism>
<dbReference type="EMBL" id="NPDT01000010">
    <property type="protein sequence ID" value="PJZ64379.1"/>
    <property type="molecule type" value="Genomic_DNA"/>
</dbReference>
<dbReference type="Gene3D" id="2.180.10.10">
    <property type="entry name" value="RHS repeat-associated core"/>
    <property type="match status" value="1"/>
</dbReference>
<keyword evidence="1" id="KW-0472">Membrane</keyword>
<comment type="caution">
    <text evidence="2">The sequence shown here is derived from an EMBL/GenBank/DDBJ whole genome shotgun (WGS) entry which is preliminary data.</text>
</comment>
<keyword evidence="1" id="KW-0812">Transmembrane</keyword>
<proteinExistence type="predicted"/>
<evidence type="ECO:0000313" key="3">
    <source>
        <dbReference type="Proteomes" id="UP000231912"/>
    </source>
</evidence>
<name>A0A2M9Z7H5_9LEPT</name>
<dbReference type="NCBIfam" id="TIGR03696">
    <property type="entry name" value="Rhs_assc_core"/>
    <property type="match status" value="1"/>
</dbReference>
<dbReference type="Proteomes" id="UP000231912">
    <property type="component" value="Unassembled WGS sequence"/>
</dbReference>
<reference evidence="2 3" key="1">
    <citation type="submission" date="2017-07" db="EMBL/GenBank/DDBJ databases">
        <title>Leptospira spp. isolated from tropical soils.</title>
        <authorList>
            <person name="Thibeaux R."/>
            <person name="Iraola G."/>
            <person name="Ferres I."/>
            <person name="Bierque E."/>
            <person name="Girault D."/>
            <person name="Soupe-Gilbert M.-E."/>
            <person name="Picardeau M."/>
            <person name="Goarant C."/>
        </authorList>
    </citation>
    <scope>NUCLEOTIDE SEQUENCE [LARGE SCALE GENOMIC DNA]</scope>
    <source>
        <strain evidence="2 3">FH2-C-A2</strain>
    </source>
</reference>
<dbReference type="PANTHER" id="PTHR32305:SF15">
    <property type="entry name" value="PROTEIN RHSA-RELATED"/>
    <property type="match status" value="1"/>
</dbReference>
<dbReference type="PANTHER" id="PTHR32305">
    <property type="match status" value="1"/>
</dbReference>
<gene>
    <name evidence="2" type="ORF">CH371_18345</name>
</gene>
<accession>A0A2M9Z7H5</accession>
<evidence type="ECO:0000313" key="2">
    <source>
        <dbReference type="EMBL" id="PJZ64379.1"/>
    </source>
</evidence>
<feature type="transmembrane region" description="Helical" evidence="1">
    <location>
        <begin position="171"/>
        <end position="192"/>
    </location>
</feature>
<sequence>MFFYHQNLLGSTDMLTDRTGNVTTGAGQEGASHVSYKPYGEIDRADSSGPDIFSYKYTGQIEDTPTELYYYKSRYYDPVLGRFIQPDSIVEPGNLFGMNQYMYVNGNPINYNDPTGNSSEIIHEINKWIRDTIHSFNHLGGEHHSTAFFPQMSDYVNGQVGQTTKWNTTQWAIIGIAIAASIATDGALAPAIEDMSEGSLLTYFGVAGVAGIVVTVGFALGGYLLGRGIGGFDHANIHSAGWDSQSANNNGYFGMQNSPLIFEAVDAGLGLYEMVSTDREIIERASRAEYFQVRREAVSAVNSRNVSFHSIELMKKSFAPYYNVAIRHAVGIIASNYILNITYGHLVGMGVDKVKEAFGLGEKPEHESYIEEQSREYLLDRIHESLTE</sequence>
<keyword evidence="1" id="KW-1133">Transmembrane helix</keyword>
<evidence type="ECO:0008006" key="4">
    <source>
        <dbReference type="Google" id="ProtNLM"/>
    </source>
</evidence>
<protein>
    <recommendedName>
        <fullName evidence="4">RHS repeat-associated core domain-containing protein</fullName>
    </recommendedName>
</protein>
<feature type="transmembrane region" description="Helical" evidence="1">
    <location>
        <begin position="204"/>
        <end position="225"/>
    </location>
</feature>
<evidence type="ECO:0000256" key="1">
    <source>
        <dbReference type="SAM" id="Phobius"/>
    </source>
</evidence>
<dbReference type="InterPro" id="IPR022385">
    <property type="entry name" value="Rhs_assc_core"/>
</dbReference>